<evidence type="ECO:0000313" key="2">
    <source>
        <dbReference type="EMBL" id="MCQ4164837.1"/>
    </source>
</evidence>
<feature type="compositionally biased region" description="Basic residues" evidence="1">
    <location>
        <begin position="149"/>
        <end position="158"/>
    </location>
</feature>
<sequence>MHTSSHRGQPDNAEISRARELAGVHSRVAATHVVHPAGQPQHLIEIGAPSFTRFCSRDGVPDAVSVSVRTDAEDFVRAASPLGLARYDGRRWNADPDPALAESADSLWLDQKGTLWAAFAIGPGPARRPALAIRGSAQRPAFAADPPHRRNPQRRRQPHLVGADLRPGPGCTPGRPLDTQAASVAAGAPARGGLTAKPDNM</sequence>
<dbReference type="Proteomes" id="UP001165498">
    <property type="component" value="Unassembled WGS sequence"/>
</dbReference>
<dbReference type="RefSeq" id="WP_255913788.1">
    <property type="nucleotide sequence ID" value="NZ_JANFQO010000006.1"/>
</dbReference>
<dbReference type="EMBL" id="JANFQO010000006">
    <property type="protein sequence ID" value="MCQ4164837.1"/>
    <property type="molecule type" value="Genomic_DNA"/>
</dbReference>
<comment type="caution">
    <text evidence="2">The sequence shown here is derived from an EMBL/GenBank/DDBJ whole genome shotgun (WGS) entry which is preliminary data.</text>
</comment>
<evidence type="ECO:0000256" key="1">
    <source>
        <dbReference type="SAM" id="MobiDB-lite"/>
    </source>
</evidence>
<protein>
    <submittedName>
        <fullName evidence="2">Uncharacterized protein</fullName>
    </submittedName>
</protein>
<reference evidence="2" key="1">
    <citation type="submission" date="2022-07" db="EMBL/GenBank/DDBJ databases">
        <title>Tahibacter sp., a new gammaproteobacterium isolated from the silt sample collected at pig farm.</title>
        <authorList>
            <person name="Chen H."/>
        </authorList>
    </citation>
    <scope>NUCLEOTIDE SEQUENCE</scope>
    <source>
        <strain evidence="2">P2K</strain>
    </source>
</reference>
<gene>
    <name evidence="2" type="ORF">NM961_08950</name>
</gene>
<keyword evidence="3" id="KW-1185">Reference proteome</keyword>
<evidence type="ECO:0000313" key="3">
    <source>
        <dbReference type="Proteomes" id="UP001165498"/>
    </source>
</evidence>
<feature type="region of interest" description="Disordered" evidence="1">
    <location>
        <begin position="139"/>
        <end position="201"/>
    </location>
</feature>
<feature type="compositionally biased region" description="Low complexity" evidence="1">
    <location>
        <begin position="181"/>
        <end position="193"/>
    </location>
</feature>
<accession>A0ABT1QRG0</accession>
<organism evidence="2 3">
    <name type="scientific">Tahibacter harae</name>
    <dbReference type="NCBI Taxonomy" id="2963937"/>
    <lineage>
        <taxon>Bacteria</taxon>
        <taxon>Pseudomonadati</taxon>
        <taxon>Pseudomonadota</taxon>
        <taxon>Gammaproteobacteria</taxon>
        <taxon>Lysobacterales</taxon>
        <taxon>Rhodanobacteraceae</taxon>
        <taxon>Tahibacter</taxon>
    </lineage>
</organism>
<proteinExistence type="predicted"/>
<name>A0ABT1QRG0_9GAMM</name>